<name>A0ABW5J994_9BACT</name>
<dbReference type="Proteomes" id="UP001597510">
    <property type="component" value="Unassembled WGS sequence"/>
</dbReference>
<evidence type="ECO:0000313" key="2">
    <source>
        <dbReference type="EMBL" id="MFD2522193.1"/>
    </source>
</evidence>
<keyword evidence="1" id="KW-0812">Transmembrane</keyword>
<feature type="transmembrane region" description="Helical" evidence="1">
    <location>
        <begin position="158"/>
        <end position="181"/>
    </location>
</feature>
<reference evidence="3" key="1">
    <citation type="journal article" date="2019" name="Int. J. Syst. Evol. Microbiol.">
        <title>The Global Catalogue of Microorganisms (GCM) 10K type strain sequencing project: providing services to taxonomists for standard genome sequencing and annotation.</title>
        <authorList>
            <consortium name="The Broad Institute Genomics Platform"/>
            <consortium name="The Broad Institute Genome Sequencing Center for Infectious Disease"/>
            <person name="Wu L."/>
            <person name="Ma J."/>
        </authorList>
    </citation>
    <scope>NUCLEOTIDE SEQUENCE [LARGE SCALE GENOMIC DNA]</scope>
    <source>
        <strain evidence="3">KCTC 52344</strain>
    </source>
</reference>
<feature type="transmembrane region" description="Helical" evidence="1">
    <location>
        <begin position="61"/>
        <end position="81"/>
    </location>
</feature>
<comment type="caution">
    <text evidence="2">The sequence shown here is derived from an EMBL/GenBank/DDBJ whole genome shotgun (WGS) entry which is preliminary data.</text>
</comment>
<accession>A0ABW5J994</accession>
<evidence type="ECO:0000313" key="3">
    <source>
        <dbReference type="Proteomes" id="UP001597510"/>
    </source>
</evidence>
<feature type="transmembrane region" description="Helical" evidence="1">
    <location>
        <begin position="193"/>
        <end position="217"/>
    </location>
</feature>
<keyword evidence="3" id="KW-1185">Reference proteome</keyword>
<dbReference type="EMBL" id="JBHULC010000014">
    <property type="protein sequence ID" value="MFD2522193.1"/>
    <property type="molecule type" value="Genomic_DNA"/>
</dbReference>
<feature type="transmembrane region" description="Helical" evidence="1">
    <location>
        <begin position="93"/>
        <end position="115"/>
    </location>
</feature>
<feature type="transmembrane region" description="Helical" evidence="1">
    <location>
        <begin position="35"/>
        <end position="55"/>
    </location>
</feature>
<gene>
    <name evidence="2" type="ORF">ACFSR2_14930</name>
</gene>
<proteinExistence type="predicted"/>
<feature type="transmembrane region" description="Helical" evidence="1">
    <location>
        <begin position="6"/>
        <end position="23"/>
    </location>
</feature>
<feature type="transmembrane region" description="Helical" evidence="1">
    <location>
        <begin position="127"/>
        <end position="146"/>
    </location>
</feature>
<sequence length="223" mass="25355">MEHLPFYIALVMGLSTFLCVFFLAKASPEYTTRILIIASAWLVLQALVSASGFYADTQAMPPRLLLAIVPPILLIIGLFVTKSGRHFIDKLDLKTLTLLHIVRIPVELVLFWLYLYKKVPEIMTFEGQNFDIISGITAPIVYYLYIKERIGTGIMLMWNFMCLVLLINIVSTAILSAPFAFQQFGFEQPNIAVLYFPFNWLPCCIVPIVLFSHVVAIKKLMEE</sequence>
<keyword evidence="1" id="KW-1133">Transmembrane helix</keyword>
<organism evidence="2 3">
    <name type="scientific">Emticicia soli</name>
    <dbReference type="NCBI Taxonomy" id="2027878"/>
    <lineage>
        <taxon>Bacteria</taxon>
        <taxon>Pseudomonadati</taxon>
        <taxon>Bacteroidota</taxon>
        <taxon>Cytophagia</taxon>
        <taxon>Cytophagales</taxon>
        <taxon>Leadbetterellaceae</taxon>
        <taxon>Emticicia</taxon>
    </lineage>
</organism>
<dbReference type="RefSeq" id="WP_340240470.1">
    <property type="nucleotide sequence ID" value="NZ_JBBEWC010000021.1"/>
</dbReference>
<keyword evidence="1" id="KW-0472">Membrane</keyword>
<evidence type="ECO:0008006" key="4">
    <source>
        <dbReference type="Google" id="ProtNLM"/>
    </source>
</evidence>
<protein>
    <recommendedName>
        <fullName evidence="4">AraC family transcriptional regulator</fullName>
    </recommendedName>
</protein>
<evidence type="ECO:0000256" key="1">
    <source>
        <dbReference type="SAM" id="Phobius"/>
    </source>
</evidence>